<evidence type="ECO:0000313" key="3">
    <source>
        <dbReference type="WBParaSite" id="L893_g21825.t1"/>
    </source>
</evidence>
<proteinExistence type="predicted"/>
<feature type="transmembrane region" description="Helical" evidence="1">
    <location>
        <begin position="179"/>
        <end position="199"/>
    </location>
</feature>
<organism evidence="2 3">
    <name type="scientific">Steinernema glaseri</name>
    <dbReference type="NCBI Taxonomy" id="37863"/>
    <lineage>
        <taxon>Eukaryota</taxon>
        <taxon>Metazoa</taxon>
        <taxon>Ecdysozoa</taxon>
        <taxon>Nematoda</taxon>
        <taxon>Chromadorea</taxon>
        <taxon>Rhabditida</taxon>
        <taxon>Tylenchina</taxon>
        <taxon>Panagrolaimomorpha</taxon>
        <taxon>Strongyloidoidea</taxon>
        <taxon>Steinernematidae</taxon>
        <taxon>Steinernema</taxon>
    </lineage>
</organism>
<keyword evidence="1" id="KW-0812">Transmembrane</keyword>
<evidence type="ECO:0000313" key="2">
    <source>
        <dbReference type="Proteomes" id="UP000095287"/>
    </source>
</evidence>
<feature type="transmembrane region" description="Helical" evidence="1">
    <location>
        <begin position="211"/>
        <end position="236"/>
    </location>
</feature>
<keyword evidence="1" id="KW-0472">Membrane</keyword>
<sequence length="377" mass="43979">MSFSLNLGTNWTQSNDGCFPYVIFLLWYTLIVLILMTIYLNFDFHYDFSTHAFHDLTEKLSLNDPLKQKFVKKRALDPQKVNAFFRSLALHLPRDLLSVVSYSFRREVKSSCTLTALYIFTYRLLPTTTITAYLLLDRFCDNELHSHDCLGLSGERCSGLSPRSAVPYVNSYMDEDLSVSYLTVTSIYLPLYFAVIWVLTNYEWSDTVIFYRILLHLSIANVMSLISTFVCGFFELTTSTVNSVIDVYVIFLLWYALIVLILMTVYLNFDFHYDFSTHYFHDPTDQYEPVVTVVRHMTTAMCLAIACKLLFLNLDNFLRSLTLHLPRDFLSLLFYIFEQEVDNSHTLSTVYIFAYRLLPITTITAFLLLDRCEDRAY</sequence>
<feature type="transmembrane region" description="Helical" evidence="1">
    <location>
        <begin position="248"/>
        <end position="269"/>
    </location>
</feature>
<keyword evidence="2" id="KW-1185">Reference proteome</keyword>
<feature type="transmembrane region" description="Helical" evidence="1">
    <location>
        <begin position="289"/>
        <end position="311"/>
    </location>
</feature>
<dbReference type="Proteomes" id="UP000095287">
    <property type="component" value="Unplaced"/>
</dbReference>
<feature type="transmembrane region" description="Helical" evidence="1">
    <location>
        <begin position="20"/>
        <end position="42"/>
    </location>
</feature>
<name>A0A1I7Z199_9BILA</name>
<protein>
    <submittedName>
        <fullName evidence="3">Uncharacterized protein</fullName>
    </submittedName>
</protein>
<feature type="transmembrane region" description="Helical" evidence="1">
    <location>
        <begin position="349"/>
        <end position="369"/>
    </location>
</feature>
<evidence type="ECO:0000256" key="1">
    <source>
        <dbReference type="SAM" id="Phobius"/>
    </source>
</evidence>
<reference evidence="3" key="1">
    <citation type="submission" date="2016-11" db="UniProtKB">
        <authorList>
            <consortium name="WormBaseParasite"/>
        </authorList>
    </citation>
    <scope>IDENTIFICATION</scope>
</reference>
<dbReference type="AlphaFoldDB" id="A0A1I7Z199"/>
<keyword evidence="1" id="KW-1133">Transmembrane helix</keyword>
<accession>A0A1I7Z199</accession>
<dbReference type="WBParaSite" id="L893_g21825.t1">
    <property type="protein sequence ID" value="L893_g21825.t1"/>
    <property type="gene ID" value="L893_g21825"/>
</dbReference>